<feature type="domain" description="Tail specific protease" evidence="3">
    <location>
        <begin position="210"/>
        <end position="430"/>
    </location>
</feature>
<dbReference type="GO" id="GO:0006508">
    <property type="term" value="P:proteolysis"/>
    <property type="evidence" value="ECO:0007669"/>
    <property type="project" value="InterPro"/>
</dbReference>
<feature type="region of interest" description="Disordered" evidence="1">
    <location>
        <begin position="25"/>
        <end position="51"/>
    </location>
</feature>
<dbReference type="MEROPS" id="S41.012"/>
<dbReference type="Pfam" id="PF03572">
    <property type="entry name" value="Peptidase_S41"/>
    <property type="match status" value="1"/>
</dbReference>
<evidence type="ECO:0000256" key="1">
    <source>
        <dbReference type="SAM" id="MobiDB-lite"/>
    </source>
</evidence>
<proteinExistence type="predicted"/>
<evidence type="ECO:0000313" key="5">
    <source>
        <dbReference type="Proteomes" id="UP000024329"/>
    </source>
</evidence>
<dbReference type="EMBL" id="JFYZ01000030">
    <property type="protein sequence ID" value="EZP78309.1"/>
    <property type="molecule type" value="Genomic_DNA"/>
</dbReference>
<dbReference type="SMART" id="SM00245">
    <property type="entry name" value="TSPc"/>
    <property type="match status" value="1"/>
</dbReference>
<feature type="region of interest" description="Disordered" evidence="1">
    <location>
        <begin position="462"/>
        <end position="487"/>
    </location>
</feature>
<dbReference type="CDD" id="cd07561">
    <property type="entry name" value="Peptidase_S41_CPP_like"/>
    <property type="match status" value="1"/>
</dbReference>
<comment type="caution">
    <text evidence="4">The sequence shown here is derived from an EMBL/GenBank/DDBJ whole genome shotgun (WGS) entry which is preliminary data.</text>
</comment>
<evidence type="ECO:0000313" key="4">
    <source>
        <dbReference type="EMBL" id="EZP78309.1"/>
    </source>
</evidence>
<dbReference type="PANTHER" id="PTHR32060">
    <property type="entry name" value="TAIL-SPECIFIC PROTEASE"/>
    <property type="match status" value="1"/>
</dbReference>
<dbReference type="GO" id="GO:0030288">
    <property type="term" value="C:outer membrane-bounded periplasmic space"/>
    <property type="evidence" value="ECO:0007669"/>
    <property type="project" value="TreeGrafter"/>
</dbReference>
<dbReference type="GO" id="GO:0004175">
    <property type="term" value="F:endopeptidase activity"/>
    <property type="evidence" value="ECO:0007669"/>
    <property type="project" value="TreeGrafter"/>
</dbReference>
<dbReference type="SUPFAM" id="SSF52096">
    <property type="entry name" value="ClpP/crotonase"/>
    <property type="match status" value="1"/>
</dbReference>
<protein>
    <submittedName>
        <fullName evidence="4">Peptidase S41</fullName>
    </submittedName>
</protein>
<dbReference type="Gene3D" id="2.30.42.10">
    <property type="match status" value="1"/>
</dbReference>
<evidence type="ECO:0000259" key="3">
    <source>
        <dbReference type="SMART" id="SM00245"/>
    </source>
</evidence>
<dbReference type="InterPro" id="IPR036034">
    <property type="entry name" value="PDZ_sf"/>
</dbReference>
<dbReference type="Proteomes" id="UP000024329">
    <property type="component" value="Unassembled WGS sequence"/>
</dbReference>
<dbReference type="eggNOG" id="COG0793">
    <property type="taxonomic scope" value="Bacteria"/>
</dbReference>
<reference evidence="4 5" key="1">
    <citation type="submission" date="2014-03" db="EMBL/GenBank/DDBJ databases">
        <title>Whole genome sequence of Novosphingobium resinovorum KF1.</title>
        <authorList>
            <person name="Gan H.M."/>
            <person name="Gan H.Y."/>
            <person name="Chew T.H."/>
            <person name="Savka M.A."/>
        </authorList>
    </citation>
    <scope>NUCLEOTIDE SEQUENCE [LARGE SCALE GENOMIC DNA]</scope>
    <source>
        <strain evidence="4 5">KF1</strain>
    </source>
</reference>
<evidence type="ECO:0000256" key="2">
    <source>
        <dbReference type="SAM" id="SignalP"/>
    </source>
</evidence>
<organism evidence="4 5">
    <name type="scientific">Novosphingobium resinovorum</name>
    <dbReference type="NCBI Taxonomy" id="158500"/>
    <lineage>
        <taxon>Bacteria</taxon>
        <taxon>Pseudomonadati</taxon>
        <taxon>Pseudomonadota</taxon>
        <taxon>Alphaproteobacteria</taxon>
        <taxon>Sphingomonadales</taxon>
        <taxon>Sphingomonadaceae</taxon>
        <taxon>Novosphingobium</taxon>
    </lineage>
</organism>
<feature type="compositionally biased region" description="Pro residues" evidence="1">
    <location>
        <begin position="36"/>
        <end position="46"/>
    </location>
</feature>
<dbReference type="GO" id="GO:0007165">
    <property type="term" value="P:signal transduction"/>
    <property type="evidence" value="ECO:0007669"/>
    <property type="project" value="TreeGrafter"/>
</dbReference>
<sequence>MRSNKTWTACACVLALLVTSCGGGGSGGSEGGSTPTPTPTPAPTSTPTPVAGCSLRERQDWAEAQLREWYLFPETLPANANPAAYTTLDDYIDSLTANARAQNRDRFFTYRTSIAEENAYYEQGSSAGLGVRLGVNSAARRLFVIEAFETGPGATAGMRRGTEILAIGTSSGNLQTVQSLWVAGGVNAVADALGPDEAGVTRVLQISDASGTRNITVAKRDFALQPVSSTYGYKVIDQGGRKVGYLNLRTFISTAEPQMRTAFAAFRAAGVTQLVVDLRYNGGGLISVAELMGNLMGANRTASDVFSHTVFRPEKSAENTTAYFAAQAESVAPTKIAFITSGGTASASELVINSFLPYLNADVALIGANTYGKPVGQIAIDRPSCDDRLRIVALKTQNSAGEGDYFNGLADRMKSTCTSNDDISYDMGDPREDSTRVALQFLSGQSCTPIIGQSMARMAVTPDTSEKRDILAPARPSTPQREVPGLF</sequence>
<accession>A0A031JQ58</accession>
<dbReference type="Gene3D" id="3.30.750.170">
    <property type="match status" value="1"/>
</dbReference>
<dbReference type="InterPro" id="IPR029045">
    <property type="entry name" value="ClpP/crotonase-like_dom_sf"/>
</dbReference>
<dbReference type="GO" id="GO:0008236">
    <property type="term" value="F:serine-type peptidase activity"/>
    <property type="evidence" value="ECO:0007669"/>
    <property type="project" value="InterPro"/>
</dbReference>
<feature type="signal peptide" evidence="2">
    <location>
        <begin position="1"/>
        <end position="23"/>
    </location>
</feature>
<name>A0A031JQ58_9SPHN</name>
<keyword evidence="2" id="KW-0732">Signal</keyword>
<dbReference type="PROSITE" id="PS51257">
    <property type="entry name" value="PROKAR_LIPOPROTEIN"/>
    <property type="match status" value="1"/>
</dbReference>
<gene>
    <name evidence="4" type="ORF">BV97_04285</name>
</gene>
<dbReference type="InterPro" id="IPR005151">
    <property type="entry name" value="Tail-specific_protease"/>
</dbReference>
<dbReference type="AlphaFoldDB" id="A0A031JQ58"/>
<feature type="chain" id="PRO_5001556899" evidence="2">
    <location>
        <begin position="24"/>
        <end position="487"/>
    </location>
</feature>
<dbReference type="PATRIC" id="fig|158500.4.peg.4352"/>
<dbReference type="PANTHER" id="PTHR32060:SF30">
    <property type="entry name" value="CARBOXY-TERMINAL PROCESSING PROTEASE CTPA"/>
    <property type="match status" value="1"/>
</dbReference>
<dbReference type="Gene3D" id="3.90.226.10">
    <property type="entry name" value="2-enoyl-CoA Hydratase, Chain A, domain 1"/>
    <property type="match status" value="1"/>
</dbReference>